<dbReference type="AlphaFoldDB" id="A0A9E6RGK7"/>
<keyword evidence="2" id="KW-0472">Membrane</keyword>
<name>A0A9E6RGK7_9HYPH</name>
<protein>
    <submittedName>
        <fullName evidence="3">Uncharacterized protein</fullName>
    </submittedName>
</protein>
<organism evidence="3 4">
    <name type="scientific">Chenggangzhangella methanolivorans</name>
    <dbReference type="NCBI Taxonomy" id="1437009"/>
    <lineage>
        <taxon>Bacteria</taxon>
        <taxon>Pseudomonadati</taxon>
        <taxon>Pseudomonadota</taxon>
        <taxon>Alphaproteobacteria</taxon>
        <taxon>Hyphomicrobiales</taxon>
        <taxon>Methylopilaceae</taxon>
        <taxon>Chenggangzhangella</taxon>
    </lineage>
</organism>
<dbReference type="Proteomes" id="UP000825701">
    <property type="component" value="Chromosome"/>
</dbReference>
<dbReference type="RefSeq" id="WP_261404279.1">
    <property type="nucleotide sequence ID" value="NZ_CP081869.1"/>
</dbReference>
<feature type="region of interest" description="Disordered" evidence="1">
    <location>
        <begin position="1"/>
        <end position="24"/>
    </location>
</feature>
<reference evidence="3" key="1">
    <citation type="submission" date="2021-08" db="EMBL/GenBank/DDBJ databases">
        <authorList>
            <person name="Zhang H."/>
            <person name="Xu M."/>
            <person name="Yu Z."/>
            <person name="Yang L."/>
            <person name="Cai Y."/>
        </authorList>
    </citation>
    <scope>NUCLEOTIDE SEQUENCE</scope>
    <source>
        <strain evidence="3">CHL1</strain>
    </source>
</reference>
<evidence type="ECO:0000313" key="3">
    <source>
        <dbReference type="EMBL" id="QZO01056.1"/>
    </source>
</evidence>
<feature type="transmembrane region" description="Helical" evidence="2">
    <location>
        <begin position="42"/>
        <end position="60"/>
    </location>
</feature>
<proteinExistence type="predicted"/>
<evidence type="ECO:0000256" key="1">
    <source>
        <dbReference type="SAM" id="MobiDB-lite"/>
    </source>
</evidence>
<dbReference type="EMBL" id="CP081869">
    <property type="protein sequence ID" value="QZO01056.1"/>
    <property type="molecule type" value="Genomic_DNA"/>
</dbReference>
<evidence type="ECO:0000313" key="4">
    <source>
        <dbReference type="Proteomes" id="UP000825701"/>
    </source>
</evidence>
<keyword evidence="4" id="KW-1185">Reference proteome</keyword>
<sequence length="63" mass="6868">MEYRVFQNRGRKTNDDDRPKTFGRRAVYTPTPAEDEVSAAQLLKALALGLGIGALAAFFAPAL</sequence>
<accession>A0A9E6RGK7</accession>
<evidence type="ECO:0000256" key="2">
    <source>
        <dbReference type="SAM" id="Phobius"/>
    </source>
</evidence>
<dbReference type="KEGG" id="cmet:K6K41_05570"/>
<keyword evidence="2" id="KW-1133">Transmembrane helix</keyword>
<gene>
    <name evidence="3" type="ORF">K6K41_05570</name>
</gene>
<keyword evidence="2" id="KW-0812">Transmembrane</keyword>